<dbReference type="PANTHER" id="PTHR30419">
    <property type="entry name" value="HTH-TYPE TRANSCRIPTIONAL REGULATOR YBHD"/>
    <property type="match status" value="1"/>
</dbReference>
<evidence type="ECO:0000313" key="7">
    <source>
        <dbReference type="Proteomes" id="UP000054770"/>
    </source>
</evidence>
<dbReference type="GO" id="GO:0003700">
    <property type="term" value="F:DNA-binding transcription factor activity"/>
    <property type="evidence" value="ECO:0007669"/>
    <property type="project" value="InterPro"/>
</dbReference>
<keyword evidence="4" id="KW-0804">Transcription</keyword>
<dbReference type="PROSITE" id="PS50931">
    <property type="entry name" value="HTH_LYSR"/>
    <property type="match status" value="1"/>
</dbReference>
<gene>
    <name evidence="6" type="ORF">AWB68_01003</name>
</gene>
<dbReference type="Pfam" id="PF00126">
    <property type="entry name" value="HTH_1"/>
    <property type="match status" value="1"/>
</dbReference>
<sequence length="323" mass="36050">MTLQQLHYFLAAIEHGTLSKAAELLNVAQPTLSDQIIRLEESMGTTLFIRTNRKLMLTEAGRRLQPFAQATITASRQGYEAVQSVRELKGGVASFGTFGTAHHYFLTDLIKEFRTRFPEMKVKIVGNNSSEIAEAVSRGELEAGLVMIPLNERNLAVSEPVWSARVGYISAEPSRVERPKTIEEIADAPLILTEARWNTSDSIRTTLTARAEKAGVILNPIIEVDHQQTGFELAAQGVGDVIASQPILHQLGYADRLGWTPLDPPLYEVFAFIHRYDAPLSASTRVLIQMMRDHLARIQRRYAHLDSDTHSAERHGDDTRDIP</sequence>
<feature type="domain" description="HTH lysR-type" evidence="5">
    <location>
        <begin position="1"/>
        <end position="58"/>
    </location>
</feature>
<comment type="caution">
    <text evidence="6">The sequence shown here is derived from an EMBL/GenBank/DDBJ whole genome shotgun (WGS) entry which is preliminary data.</text>
</comment>
<evidence type="ECO:0000256" key="3">
    <source>
        <dbReference type="ARBA" id="ARBA00023125"/>
    </source>
</evidence>
<name>A0A158FV98_9BURK</name>
<dbReference type="RefSeq" id="WP_087643245.1">
    <property type="nucleotide sequence ID" value="NZ_FCON02000007.1"/>
</dbReference>
<dbReference type="PRINTS" id="PR00039">
    <property type="entry name" value="HTHLYSR"/>
</dbReference>
<dbReference type="EMBL" id="FCON02000007">
    <property type="protein sequence ID" value="SAL23764.1"/>
    <property type="molecule type" value="Genomic_DNA"/>
</dbReference>
<comment type="similarity">
    <text evidence="1">Belongs to the LysR transcriptional regulatory family.</text>
</comment>
<keyword evidence="2" id="KW-0805">Transcription regulation</keyword>
<keyword evidence="3" id="KW-0238">DNA-binding</keyword>
<dbReference type="AlphaFoldDB" id="A0A158FV98"/>
<dbReference type="Proteomes" id="UP000054770">
    <property type="component" value="Unassembled WGS sequence"/>
</dbReference>
<dbReference type="SUPFAM" id="SSF46785">
    <property type="entry name" value="Winged helix' DNA-binding domain"/>
    <property type="match status" value="1"/>
</dbReference>
<evidence type="ECO:0000259" key="5">
    <source>
        <dbReference type="PROSITE" id="PS50931"/>
    </source>
</evidence>
<dbReference type="InterPro" id="IPR036388">
    <property type="entry name" value="WH-like_DNA-bd_sf"/>
</dbReference>
<dbReference type="GO" id="GO:0005829">
    <property type="term" value="C:cytosol"/>
    <property type="evidence" value="ECO:0007669"/>
    <property type="project" value="TreeGrafter"/>
</dbReference>
<evidence type="ECO:0000256" key="1">
    <source>
        <dbReference type="ARBA" id="ARBA00009437"/>
    </source>
</evidence>
<dbReference type="SUPFAM" id="SSF53850">
    <property type="entry name" value="Periplasmic binding protein-like II"/>
    <property type="match status" value="1"/>
</dbReference>
<dbReference type="Gene3D" id="3.40.190.290">
    <property type="match status" value="1"/>
</dbReference>
<dbReference type="CDD" id="cd05466">
    <property type="entry name" value="PBP2_LTTR_substrate"/>
    <property type="match status" value="1"/>
</dbReference>
<dbReference type="InterPro" id="IPR036390">
    <property type="entry name" value="WH_DNA-bd_sf"/>
</dbReference>
<dbReference type="Pfam" id="PF03466">
    <property type="entry name" value="LysR_substrate"/>
    <property type="match status" value="1"/>
</dbReference>
<reference evidence="6" key="1">
    <citation type="submission" date="2016-01" db="EMBL/GenBank/DDBJ databases">
        <authorList>
            <person name="Peeters C."/>
        </authorList>
    </citation>
    <scope>NUCLEOTIDE SEQUENCE [LARGE SCALE GENOMIC DNA]</scope>
    <source>
        <strain evidence="6">LMG 22940</strain>
    </source>
</reference>
<dbReference type="Gene3D" id="1.10.10.10">
    <property type="entry name" value="Winged helix-like DNA-binding domain superfamily/Winged helix DNA-binding domain"/>
    <property type="match status" value="1"/>
</dbReference>
<protein>
    <submittedName>
        <fullName evidence="6">LysR family transcriptional regulator</fullName>
    </submittedName>
</protein>
<dbReference type="FunFam" id="1.10.10.10:FF:000001">
    <property type="entry name" value="LysR family transcriptional regulator"/>
    <property type="match status" value="1"/>
</dbReference>
<evidence type="ECO:0000256" key="2">
    <source>
        <dbReference type="ARBA" id="ARBA00023015"/>
    </source>
</evidence>
<evidence type="ECO:0000256" key="4">
    <source>
        <dbReference type="ARBA" id="ARBA00023163"/>
    </source>
</evidence>
<dbReference type="OrthoDB" id="5671700at2"/>
<dbReference type="InterPro" id="IPR000847">
    <property type="entry name" value="LysR_HTH_N"/>
</dbReference>
<evidence type="ECO:0000313" key="6">
    <source>
        <dbReference type="EMBL" id="SAL23764.1"/>
    </source>
</evidence>
<proteinExistence type="inferred from homology"/>
<organism evidence="6 7">
    <name type="scientific">Caballeronia choica</name>
    <dbReference type="NCBI Taxonomy" id="326476"/>
    <lineage>
        <taxon>Bacteria</taxon>
        <taxon>Pseudomonadati</taxon>
        <taxon>Pseudomonadota</taxon>
        <taxon>Betaproteobacteria</taxon>
        <taxon>Burkholderiales</taxon>
        <taxon>Burkholderiaceae</taxon>
        <taxon>Caballeronia</taxon>
    </lineage>
</organism>
<dbReference type="InterPro" id="IPR005119">
    <property type="entry name" value="LysR_subst-bd"/>
</dbReference>
<dbReference type="GO" id="GO:0003677">
    <property type="term" value="F:DNA binding"/>
    <property type="evidence" value="ECO:0007669"/>
    <property type="project" value="UniProtKB-KW"/>
</dbReference>
<dbReference type="InterPro" id="IPR050950">
    <property type="entry name" value="HTH-type_LysR_regulators"/>
</dbReference>
<accession>A0A158FV98</accession>
<keyword evidence="7" id="KW-1185">Reference proteome</keyword>